<dbReference type="PANTHER" id="PTHR45626">
    <property type="entry name" value="TRANSCRIPTION TERMINATION FACTOR 2-RELATED"/>
    <property type="match status" value="1"/>
</dbReference>
<dbReference type="SUPFAM" id="SSF52540">
    <property type="entry name" value="P-loop containing nucleoside triphosphate hydrolases"/>
    <property type="match status" value="2"/>
</dbReference>
<feature type="region of interest" description="Disordered" evidence="10">
    <location>
        <begin position="1136"/>
        <end position="1161"/>
    </location>
</feature>
<evidence type="ECO:0000256" key="3">
    <source>
        <dbReference type="ARBA" id="ARBA00022741"/>
    </source>
</evidence>
<keyword evidence="11" id="KW-0472">Membrane</keyword>
<keyword evidence="2" id="KW-0479">Metal-binding</keyword>
<dbReference type="GO" id="GO:0016810">
    <property type="term" value="F:hydrolase activity, acting on carbon-nitrogen (but not peptide) bonds"/>
    <property type="evidence" value="ECO:0007669"/>
    <property type="project" value="InterPro"/>
</dbReference>
<feature type="compositionally biased region" description="Gly residues" evidence="10">
    <location>
        <begin position="1785"/>
        <end position="1794"/>
    </location>
</feature>
<feature type="region of interest" description="Disordered" evidence="10">
    <location>
        <begin position="60"/>
        <end position="81"/>
    </location>
</feature>
<feature type="compositionally biased region" description="Polar residues" evidence="10">
    <location>
        <begin position="1149"/>
        <end position="1158"/>
    </location>
</feature>
<feature type="region of interest" description="Disordered" evidence="10">
    <location>
        <begin position="1"/>
        <end position="48"/>
    </location>
</feature>
<evidence type="ECO:0000256" key="11">
    <source>
        <dbReference type="SAM" id="Phobius"/>
    </source>
</evidence>
<evidence type="ECO:0000256" key="5">
    <source>
        <dbReference type="ARBA" id="ARBA00022801"/>
    </source>
</evidence>
<feature type="region of interest" description="Disordered" evidence="10">
    <location>
        <begin position="1408"/>
        <end position="1445"/>
    </location>
</feature>
<name>A0A9P8CV57_MORAP</name>
<dbReference type="SUPFAM" id="SSF57850">
    <property type="entry name" value="RING/U-box"/>
    <property type="match status" value="1"/>
</dbReference>
<dbReference type="Proteomes" id="UP000717515">
    <property type="component" value="Unassembled WGS sequence"/>
</dbReference>
<dbReference type="GO" id="GO:0008094">
    <property type="term" value="F:ATP-dependent activity, acting on DNA"/>
    <property type="evidence" value="ECO:0007669"/>
    <property type="project" value="TreeGrafter"/>
</dbReference>
<dbReference type="Pfam" id="PF01522">
    <property type="entry name" value="Polysacc_deac_1"/>
    <property type="match status" value="1"/>
</dbReference>
<dbReference type="SUPFAM" id="SSF88713">
    <property type="entry name" value="Glycoside hydrolase/deacetylase"/>
    <property type="match status" value="1"/>
</dbReference>
<sequence>MPGDTRHSHPAAGNTMTSNSSSPTSSSPSSSYQIENKNYAKGGETRNGLEGHQYQQLQNCNGPDLRQYQPRNQYSSSSASLLKHQRSLEVVAAEPLKVEGMNSCQPKRTKFDTPAPLVPGEMKIVDPDTTAPGPANLDSLEYSNANSMHAPPILQQHAAQPGIQSTCGPALDDASSLTQALSQLEAASRPPSTTELQGPRHLCFGMIQSLVVTLYPRQLAYEEGKTDPVTIRRTTTATKASLSVEHEAGLYGYVVSELTDTLVPLADAGMVWWEAHVPRQRKHNNVSVPVNIILYGPEEHQMTVAKALHGKVRLEDPIEFDHRTRYSNPLLPAPGERLSPYDMWRGVTTPPASYSTGTSSRMQGYSGYGGGSTVRSAEEIKNQIDGVFKGLRSSTDLPLVEPASCMSTSLYKHQKQALYFLLEREKQQDYGDIEQNRLTSLWRVRHPPHGHPVYLNVVTNQESSTKPVTMRGGILADDMGLGKTITVIALIAATLDRSRFGSFNFSPMNSIALAGYGNQVSTLPQSEMAQYVSAAAVATPLWPVQQNLQVIPKLKSHATLIICPLSTVQNWEEQFDNHVHKDTLNVYVYHGGQRVADPAFLGKHDIVITTYNLLGTEYSKECKARDALTGMSKCPSVLQHVDWFRVVLDEAHIIKEVNTVQSKAASALTAERRWCLTGTPVQNKLDDLFALVKFLQMRPFDEKVQWTHYISKPIKAANPIGIARLQTLMKAITLRRTKSQMVDGQPLVDLPTRTDHKRVLELSMNERQLYQRMEARAKNTVNNIIKENKIMKSYAHILQAILKLRQICAHYALVKNMGDDLEASEDFNFAKALEILSLLQDSGNDQCNHCFNSSTLTPVVTRCEHIFCPDCVKKLNPVTFWLIQKANANLSVTPGHQTDFTCPQCASVLRPVDLIHIQDDCEDRAAMLASGGGHIHTRKDDNGMLIHSTKVKALMEDLVHAVEESSRTGEPTSKSVVFSQWTSMLDLIEDGLRENNITFTRLDGTMQRNDRTSALTDFKEKPAVSVILISLKAGGVGLNLTSAQRVYLMDPHWNPAVESQAVDRIHRLGQTKPVDVVRFIIKDSIEENILELQKRKAELSDMTFSEKLSKQEVLKRRLEDLKCLFRGSSDLMKKPRESASEVVVGDPPSASSSRQTQAPAHIAPHARTLHPLNLVRLFVPSKTPRIPADPRYGHTSKNHNQVLEPAVNYIRKSDAGIAILASIMFATCIFPLFGYGVVSMICGYVYGIPKGFIPAFVGDVLGASAGFWLYRLALHGYIRRKFKDNLEFQEMSNAVSKNGLFILFLIRLSSFPFAVLNAYFGAMTQLPYWKFILATTLSTPRLFLPIFIGHNISTLSDPEIKGKDRILKWAGNLLGIVLALAVGWYIYRHTTRRIQRINAGLSAEENEMDCADDEQGYQRQHPPVPYPQQHQLQQMPPNYPHQYSQLPLQYEPNEQLQLQGGRYQQQQPPQQQEYNHYHQWDSRRDNSHHEDAATAVVIAEEGAMPLLAAAGAPPAGKQQPATAGPSTNLGPVTWADFLTSCQTPGQIALTYSEGPSEATMEMLQTLKEAQAQVTFFANATWLQYMQYAGVTRHAYLDGHLIGMTYRLPSDSSAGHTDEDLKQDIGRASRIIQDLIGVYPRYLKVHESNLKDTRLLNLVKSMGYTLVGFNMDEYDYKYNTAATSAQIAEVYNSMFTKQMDAYGRKASYVVAGYDVPTTGAASGLPKVINTIQAHGYDMVRLDGCTNEKAPYKKDPLLNNGYVGDVKSFGAAEYKHGQKAVAFTPGQSGGNKGGMGALPASGEAGKNSGNEPAKAASTRLMATASTLALIPALVCAYLF</sequence>
<dbReference type="PROSITE" id="PS51194">
    <property type="entry name" value="HELICASE_CTER"/>
    <property type="match status" value="1"/>
</dbReference>
<keyword evidence="6" id="KW-0347">Helicase</keyword>
<evidence type="ECO:0000313" key="16">
    <source>
        <dbReference type="EMBL" id="KAG9319329.1"/>
    </source>
</evidence>
<dbReference type="EMBL" id="JAIFTL010000491">
    <property type="protein sequence ID" value="KAG9319329.1"/>
    <property type="molecule type" value="Genomic_DNA"/>
</dbReference>
<dbReference type="InterPro" id="IPR032816">
    <property type="entry name" value="VTT_dom"/>
</dbReference>
<evidence type="ECO:0000313" key="17">
    <source>
        <dbReference type="Proteomes" id="UP000717515"/>
    </source>
</evidence>
<dbReference type="Gene3D" id="3.40.50.10810">
    <property type="entry name" value="Tandem AAA-ATPase domain"/>
    <property type="match status" value="2"/>
</dbReference>
<keyword evidence="4 9" id="KW-0863">Zinc-finger</keyword>
<keyword evidence="11" id="KW-1133">Transmembrane helix</keyword>
<dbReference type="SMART" id="SM00487">
    <property type="entry name" value="DEXDc"/>
    <property type="match status" value="1"/>
</dbReference>
<evidence type="ECO:0000256" key="4">
    <source>
        <dbReference type="ARBA" id="ARBA00022771"/>
    </source>
</evidence>
<dbReference type="PANTHER" id="PTHR45626:SF52">
    <property type="entry name" value="SINGLE-STRANDED DNA-DEPENDENT ATPASE (EUROFUNG)"/>
    <property type="match status" value="1"/>
</dbReference>
<dbReference type="InterPro" id="IPR014001">
    <property type="entry name" value="Helicase_ATP-bd"/>
</dbReference>
<comment type="similarity">
    <text evidence="1">Belongs to the SNF2/RAD54 helicase family.</text>
</comment>
<evidence type="ECO:0000256" key="9">
    <source>
        <dbReference type="PROSITE-ProRule" id="PRU00175"/>
    </source>
</evidence>
<feature type="domain" description="Helicase C-terminal" evidence="14">
    <location>
        <begin position="954"/>
        <end position="1122"/>
    </location>
</feature>
<feature type="domain" description="Helicase ATP-binding" evidence="13">
    <location>
        <begin position="464"/>
        <end position="698"/>
    </location>
</feature>
<feature type="region of interest" description="Disordered" evidence="10">
    <location>
        <begin position="1781"/>
        <end position="1810"/>
    </location>
</feature>
<evidence type="ECO:0000259" key="13">
    <source>
        <dbReference type="PROSITE" id="PS51192"/>
    </source>
</evidence>
<dbReference type="InterPro" id="IPR050628">
    <property type="entry name" value="SNF2_RAD54_helicase_TF"/>
</dbReference>
<evidence type="ECO:0000256" key="7">
    <source>
        <dbReference type="ARBA" id="ARBA00022833"/>
    </source>
</evidence>
<keyword evidence="7" id="KW-0862">Zinc</keyword>
<dbReference type="InterPro" id="IPR049730">
    <property type="entry name" value="SNF2/RAD54-like_C"/>
</dbReference>
<comment type="caution">
    <text evidence="16">The sequence shown here is derived from an EMBL/GenBank/DDBJ whole genome shotgun (WGS) entry which is preliminary data.</text>
</comment>
<feature type="compositionally biased region" description="Polar residues" evidence="10">
    <location>
        <begin position="352"/>
        <end position="363"/>
    </location>
</feature>
<dbReference type="InterPro" id="IPR013083">
    <property type="entry name" value="Znf_RING/FYVE/PHD"/>
</dbReference>
<keyword evidence="11" id="KW-0812">Transmembrane</keyword>
<dbReference type="GO" id="GO:0005524">
    <property type="term" value="F:ATP binding"/>
    <property type="evidence" value="ECO:0007669"/>
    <property type="project" value="UniProtKB-KW"/>
</dbReference>
<evidence type="ECO:0000259" key="12">
    <source>
        <dbReference type="PROSITE" id="PS50089"/>
    </source>
</evidence>
<keyword evidence="8" id="KW-0067">ATP-binding</keyword>
<feature type="transmembrane region" description="Helical" evidence="11">
    <location>
        <begin position="1217"/>
        <end position="1246"/>
    </location>
</feature>
<feature type="compositionally biased region" description="Polar residues" evidence="10">
    <location>
        <begin position="69"/>
        <end position="80"/>
    </location>
</feature>
<keyword evidence="3" id="KW-0547">Nucleotide-binding</keyword>
<evidence type="ECO:0000256" key="10">
    <source>
        <dbReference type="SAM" id="MobiDB-lite"/>
    </source>
</evidence>
<dbReference type="Gene3D" id="3.40.50.300">
    <property type="entry name" value="P-loop containing nucleotide triphosphate hydrolases"/>
    <property type="match status" value="1"/>
</dbReference>
<dbReference type="InterPro" id="IPR027417">
    <property type="entry name" value="P-loop_NTPase"/>
</dbReference>
<evidence type="ECO:0000256" key="6">
    <source>
        <dbReference type="ARBA" id="ARBA00022806"/>
    </source>
</evidence>
<dbReference type="GO" id="GO:0008270">
    <property type="term" value="F:zinc ion binding"/>
    <property type="evidence" value="ECO:0007669"/>
    <property type="project" value="UniProtKB-KW"/>
</dbReference>
<dbReference type="Pfam" id="PF00271">
    <property type="entry name" value="Helicase_C"/>
    <property type="match status" value="1"/>
</dbReference>
<dbReference type="SMART" id="SM00184">
    <property type="entry name" value="RING"/>
    <property type="match status" value="1"/>
</dbReference>
<dbReference type="GO" id="GO:0006281">
    <property type="term" value="P:DNA repair"/>
    <property type="evidence" value="ECO:0007669"/>
    <property type="project" value="TreeGrafter"/>
</dbReference>
<dbReference type="PROSITE" id="PS50089">
    <property type="entry name" value="ZF_RING_2"/>
    <property type="match status" value="1"/>
</dbReference>
<dbReference type="InterPro" id="IPR038718">
    <property type="entry name" value="SNF2-like_sf"/>
</dbReference>
<dbReference type="CDD" id="cd18008">
    <property type="entry name" value="DEXDc_SHPRH-like"/>
    <property type="match status" value="1"/>
</dbReference>
<protein>
    <submittedName>
        <fullName evidence="16">Uncharacterized protein</fullName>
    </submittedName>
</protein>
<dbReference type="SMART" id="SM00490">
    <property type="entry name" value="HELICc"/>
    <property type="match status" value="1"/>
</dbReference>
<feature type="transmembrane region" description="Helical" evidence="11">
    <location>
        <begin position="1300"/>
        <end position="1322"/>
    </location>
</feature>
<dbReference type="GO" id="GO:0004386">
    <property type="term" value="F:helicase activity"/>
    <property type="evidence" value="ECO:0007669"/>
    <property type="project" value="UniProtKB-KW"/>
</dbReference>
<dbReference type="GO" id="GO:0005975">
    <property type="term" value="P:carbohydrate metabolic process"/>
    <property type="evidence" value="ECO:0007669"/>
    <property type="project" value="InterPro"/>
</dbReference>
<dbReference type="Pfam" id="PF09335">
    <property type="entry name" value="VTT_dom"/>
    <property type="match status" value="1"/>
</dbReference>
<dbReference type="InterPro" id="IPR002509">
    <property type="entry name" value="NODB_dom"/>
</dbReference>
<dbReference type="Pfam" id="PF00176">
    <property type="entry name" value="SNF2-rel_dom"/>
    <property type="match status" value="1"/>
</dbReference>
<proteinExistence type="inferred from homology"/>
<evidence type="ECO:0000256" key="1">
    <source>
        <dbReference type="ARBA" id="ARBA00007025"/>
    </source>
</evidence>
<dbReference type="Gene3D" id="3.30.40.10">
    <property type="entry name" value="Zinc/RING finger domain, C3HC4 (zinc finger)"/>
    <property type="match status" value="1"/>
</dbReference>
<feature type="region of interest" description="Disordered" evidence="10">
    <location>
        <begin position="352"/>
        <end position="372"/>
    </location>
</feature>
<dbReference type="InterPro" id="IPR017907">
    <property type="entry name" value="Znf_RING_CS"/>
</dbReference>
<dbReference type="Gene3D" id="3.20.20.370">
    <property type="entry name" value="Glycoside hydrolase/deacetylase"/>
    <property type="match status" value="1"/>
</dbReference>
<feature type="domain" description="RING-type" evidence="12">
    <location>
        <begin position="847"/>
        <end position="905"/>
    </location>
</feature>
<dbReference type="InterPro" id="IPR001650">
    <property type="entry name" value="Helicase_C-like"/>
</dbReference>
<evidence type="ECO:0000256" key="8">
    <source>
        <dbReference type="ARBA" id="ARBA00022840"/>
    </source>
</evidence>
<dbReference type="InterPro" id="IPR001841">
    <property type="entry name" value="Znf_RING"/>
</dbReference>
<feature type="transmembrane region" description="Helical" evidence="11">
    <location>
        <begin position="1023"/>
        <end position="1041"/>
    </location>
</feature>
<dbReference type="PROSITE" id="PS00518">
    <property type="entry name" value="ZF_RING_1"/>
    <property type="match status" value="1"/>
</dbReference>
<reference evidence="16" key="1">
    <citation type="submission" date="2021-07" db="EMBL/GenBank/DDBJ databases">
        <title>Draft genome of Mortierella alpina, strain LL118, isolated from an aspen leaf litter sample.</title>
        <authorList>
            <person name="Yang S."/>
            <person name="Vinatzer B.A."/>
        </authorList>
    </citation>
    <scope>NUCLEOTIDE SEQUENCE</scope>
    <source>
        <strain evidence="16">LL118</strain>
    </source>
</reference>
<dbReference type="PROSITE" id="PS51677">
    <property type="entry name" value="NODB"/>
    <property type="match status" value="1"/>
</dbReference>
<dbReference type="InterPro" id="IPR011330">
    <property type="entry name" value="Glyco_hydro/deAcase_b/a-brl"/>
</dbReference>
<feature type="compositionally biased region" description="Low complexity" evidence="10">
    <location>
        <begin position="1427"/>
        <end position="1436"/>
    </location>
</feature>
<evidence type="ECO:0000259" key="14">
    <source>
        <dbReference type="PROSITE" id="PS51194"/>
    </source>
</evidence>
<dbReference type="PROSITE" id="PS51192">
    <property type="entry name" value="HELICASE_ATP_BIND_1"/>
    <property type="match status" value="1"/>
</dbReference>
<organism evidence="16 17">
    <name type="scientific">Mortierella alpina</name>
    <name type="common">Oleaginous fungus</name>
    <name type="synonym">Mortierella renispora</name>
    <dbReference type="NCBI Taxonomy" id="64518"/>
    <lineage>
        <taxon>Eukaryota</taxon>
        <taxon>Fungi</taxon>
        <taxon>Fungi incertae sedis</taxon>
        <taxon>Mucoromycota</taxon>
        <taxon>Mortierellomycotina</taxon>
        <taxon>Mortierellomycetes</taxon>
        <taxon>Mortierellales</taxon>
        <taxon>Mortierellaceae</taxon>
        <taxon>Mortierella</taxon>
    </lineage>
</organism>
<feature type="domain" description="NodB homology" evidence="15">
    <location>
        <begin position="1545"/>
        <end position="1738"/>
    </location>
</feature>
<dbReference type="CDD" id="cd18793">
    <property type="entry name" value="SF2_C_SNF"/>
    <property type="match status" value="1"/>
</dbReference>
<gene>
    <name evidence="16" type="ORF">KVV02_005172</name>
</gene>
<dbReference type="InterPro" id="IPR000330">
    <property type="entry name" value="SNF2_N"/>
</dbReference>
<dbReference type="GO" id="GO:0005634">
    <property type="term" value="C:nucleus"/>
    <property type="evidence" value="ECO:0007669"/>
    <property type="project" value="TreeGrafter"/>
</dbReference>
<accession>A0A9P8CV57</accession>
<feature type="transmembrane region" description="Helical" evidence="11">
    <location>
        <begin position="1328"/>
        <end position="1348"/>
    </location>
</feature>
<feature type="transmembrane region" description="Helical" evidence="11">
    <location>
        <begin position="1369"/>
        <end position="1387"/>
    </location>
</feature>
<feature type="transmembrane region" description="Helical" evidence="11">
    <location>
        <begin position="1252"/>
        <end position="1273"/>
    </location>
</feature>
<evidence type="ECO:0000256" key="2">
    <source>
        <dbReference type="ARBA" id="ARBA00022723"/>
    </source>
</evidence>
<keyword evidence="5" id="KW-0378">Hydrolase</keyword>
<evidence type="ECO:0000259" key="15">
    <source>
        <dbReference type="PROSITE" id="PS51677"/>
    </source>
</evidence>
<feature type="compositionally biased region" description="Low complexity" evidence="10">
    <location>
        <begin position="17"/>
        <end position="31"/>
    </location>
</feature>